<name>A0A1H6AK31_9BACT</name>
<comment type="catalytic activity">
    <reaction evidence="6 9">
        <text>lipid IVA (E. coli) + CMP-3-deoxy-beta-D-manno-octulosonate = alpha-Kdo-(2-&gt;6)-lipid IVA (E. coli) + CMP + H(+)</text>
        <dbReference type="Rhea" id="RHEA:28066"/>
        <dbReference type="ChEBI" id="CHEBI:15378"/>
        <dbReference type="ChEBI" id="CHEBI:58603"/>
        <dbReference type="ChEBI" id="CHEBI:60364"/>
        <dbReference type="ChEBI" id="CHEBI:60377"/>
        <dbReference type="ChEBI" id="CHEBI:85987"/>
        <dbReference type="EC" id="2.4.99.12"/>
    </reaction>
</comment>
<dbReference type="Pfam" id="PF04413">
    <property type="entry name" value="Glycos_transf_N"/>
    <property type="match status" value="1"/>
</dbReference>
<accession>A0A1H6AK31</accession>
<keyword evidence="9" id="KW-1003">Cell membrane</keyword>
<proteinExistence type="inferred from homology"/>
<evidence type="ECO:0000259" key="10">
    <source>
        <dbReference type="Pfam" id="PF04413"/>
    </source>
</evidence>
<gene>
    <name evidence="11" type="ORF">SAMN05421819_3209</name>
</gene>
<comment type="subcellular location">
    <subcellularLocation>
        <location evidence="9">Cell membrane</location>
    </subcellularLocation>
</comment>
<dbReference type="GO" id="GO:0005886">
    <property type="term" value="C:plasma membrane"/>
    <property type="evidence" value="ECO:0007669"/>
    <property type="project" value="UniProtKB-SubCell"/>
</dbReference>
<comment type="pathway">
    <text evidence="1 9">Bacterial outer membrane biogenesis; LPS core biosynthesis.</text>
</comment>
<feature type="domain" description="3-deoxy-D-manno-octulosonic-acid transferase N-terminal" evidence="10">
    <location>
        <begin position="32"/>
        <end position="218"/>
    </location>
</feature>
<dbReference type="OrthoDB" id="9789797at2"/>
<protein>
    <recommendedName>
        <fullName evidence="3 9">3-deoxy-D-manno-octulosonic acid transferase</fullName>
        <shortName evidence="9">Kdo transferase</shortName>
        <ecNumber evidence="2 9">2.4.99.12</ecNumber>
    </recommendedName>
    <alternativeName>
        <fullName evidence="5 9">Lipid IV(A) 3-deoxy-D-manno-octulosonic acid transferase</fullName>
    </alternativeName>
</protein>
<comment type="similarity">
    <text evidence="9">Belongs to the glycosyltransferase group 1 family.</text>
</comment>
<dbReference type="GO" id="GO:0043842">
    <property type="term" value="F:Kdo transferase activity"/>
    <property type="evidence" value="ECO:0007669"/>
    <property type="project" value="UniProtKB-EC"/>
</dbReference>
<dbReference type="PANTHER" id="PTHR42755:SF1">
    <property type="entry name" value="3-DEOXY-D-MANNO-OCTULOSONIC ACID TRANSFERASE, MITOCHONDRIAL-RELATED"/>
    <property type="match status" value="1"/>
</dbReference>
<evidence type="ECO:0000256" key="9">
    <source>
        <dbReference type="RuleBase" id="RU365103"/>
    </source>
</evidence>
<keyword evidence="9" id="KW-0472">Membrane</keyword>
<evidence type="ECO:0000256" key="1">
    <source>
        <dbReference type="ARBA" id="ARBA00004713"/>
    </source>
</evidence>
<evidence type="ECO:0000256" key="6">
    <source>
        <dbReference type="ARBA" id="ARBA00049183"/>
    </source>
</evidence>
<dbReference type="SUPFAM" id="SSF53756">
    <property type="entry name" value="UDP-Glycosyltransferase/glycogen phosphorylase"/>
    <property type="match status" value="1"/>
</dbReference>
<dbReference type="PANTHER" id="PTHR42755">
    <property type="entry name" value="3-DEOXY-MANNO-OCTULOSONATE CYTIDYLYLTRANSFERASE"/>
    <property type="match status" value="1"/>
</dbReference>
<evidence type="ECO:0000313" key="11">
    <source>
        <dbReference type="EMBL" id="SEG48891.1"/>
    </source>
</evidence>
<dbReference type="InterPro" id="IPR039901">
    <property type="entry name" value="Kdotransferase"/>
</dbReference>
<evidence type="ECO:0000256" key="2">
    <source>
        <dbReference type="ARBA" id="ARBA00012621"/>
    </source>
</evidence>
<evidence type="ECO:0000256" key="4">
    <source>
        <dbReference type="ARBA" id="ARBA00022679"/>
    </source>
</evidence>
<dbReference type="Gene3D" id="3.40.50.2000">
    <property type="entry name" value="Glycogen Phosphorylase B"/>
    <property type="match status" value="1"/>
</dbReference>
<keyword evidence="12" id="KW-1185">Reference proteome</keyword>
<dbReference type="Gene3D" id="3.40.50.11720">
    <property type="entry name" value="3-Deoxy-D-manno-octulosonic-acid transferase, N-terminal domain"/>
    <property type="match status" value="1"/>
</dbReference>
<dbReference type="Proteomes" id="UP000236728">
    <property type="component" value="Unassembled WGS sequence"/>
</dbReference>
<comment type="function">
    <text evidence="9">Involved in lipopolysaccharide (LPS) biosynthesis. Catalyzes the transfer of 3-deoxy-D-manno-octulosonate (Kdo) residue(s) from CMP-Kdo to lipid IV(A), the tetraacyldisaccharide-1,4'-bisphosphate precursor of lipid A.</text>
</comment>
<dbReference type="AlphaFoldDB" id="A0A1H6AK31"/>
<keyword evidence="4 9" id="KW-0808">Transferase</keyword>
<dbReference type="GO" id="GO:0009244">
    <property type="term" value="P:lipopolysaccharide core region biosynthetic process"/>
    <property type="evidence" value="ECO:0007669"/>
    <property type="project" value="UniProtKB-UniRule"/>
</dbReference>
<evidence type="ECO:0000256" key="7">
    <source>
        <dbReference type="PIRSR" id="PIRSR639901-1"/>
    </source>
</evidence>
<evidence type="ECO:0000256" key="5">
    <source>
        <dbReference type="ARBA" id="ARBA00031445"/>
    </source>
</evidence>
<feature type="site" description="Transition state stabilizer" evidence="8">
    <location>
        <position position="215"/>
    </location>
</feature>
<keyword evidence="9" id="KW-0448">Lipopolysaccharide biosynthesis</keyword>
<evidence type="ECO:0000256" key="8">
    <source>
        <dbReference type="PIRSR" id="PIRSR639901-2"/>
    </source>
</evidence>
<feature type="site" description="Transition state stabilizer" evidence="8">
    <location>
        <position position="137"/>
    </location>
</feature>
<evidence type="ECO:0000256" key="3">
    <source>
        <dbReference type="ARBA" id="ARBA00019077"/>
    </source>
</evidence>
<evidence type="ECO:0000313" key="12">
    <source>
        <dbReference type="Proteomes" id="UP000236728"/>
    </source>
</evidence>
<reference evidence="11 12" key="1">
    <citation type="submission" date="2016-10" db="EMBL/GenBank/DDBJ databases">
        <authorList>
            <person name="de Groot N.N."/>
        </authorList>
    </citation>
    <scope>NUCLEOTIDE SEQUENCE [LARGE SCALE GENOMIC DNA]</scope>
    <source>
        <strain evidence="11 12">DSM 22489</strain>
    </source>
</reference>
<dbReference type="InterPro" id="IPR007507">
    <property type="entry name" value="Glycos_transf_N"/>
</dbReference>
<dbReference type="UniPathway" id="UPA00958"/>
<organism evidence="11 12">
    <name type="scientific">Bryocella elongata</name>
    <dbReference type="NCBI Taxonomy" id="863522"/>
    <lineage>
        <taxon>Bacteria</taxon>
        <taxon>Pseudomonadati</taxon>
        <taxon>Acidobacteriota</taxon>
        <taxon>Terriglobia</taxon>
        <taxon>Terriglobales</taxon>
        <taxon>Acidobacteriaceae</taxon>
        <taxon>Bryocella</taxon>
    </lineage>
</organism>
<feature type="active site" description="Proton acceptor" evidence="7">
    <location>
        <position position="63"/>
    </location>
</feature>
<dbReference type="InterPro" id="IPR038107">
    <property type="entry name" value="Glycos_transf_N_sf"/>
</dbReference>
<dbReference type="GO" id="GO:0009245">
    <property type="term" value="P:lipid A biosynthetic process"/>
    <property type="evidence" value="ECO:0007669"/>
    <property type="project" value="TreeGrafter"/>
</dbReference>
<dbReference type="EMBL" id="FNVA01000005">
    <property type="protein sequence ID" value="SEG48891.1"/>
    <property type="molecule type" value="Genomic_DNA"/>
</dbReference>
<dbReference type="EC" id="2.4.99.12" evidence="2 9"/>
<sequence>MPAYSLLLLLALTLSAPWWLTRMLTTQRYREGLAQRLGRVPATLREYARGHRIVWLHAVSVGEVLAATRLVAELDAALREQKNDSFRIVISTTTRTGQELARQRFGAERVFYYPLDLAFAVRAYLNALMPDALILMESELWPRMLAECHRRSIPVSVVNARVSDRSFARAQRFRAIWSRLLAKVTLFLAQSEEDARRLVNLGARADGVRTSGNLKYDVRAPKQSKVADLIRIVANGRPIVVAGSTVASTEARVAPEEAQVVESWMRGALPSDALLVLAPRHPERFEEAWQIAYDFPSLRATDLLAGKSAEDTVQRNQTDGHSLDAPDIVLLDTIGDLAAVYELADVAYVGGSMFPRGGHNPLEPAQFGVPVVMGQSFENFRDIVGKMREVDAIRIVRDELELEEVFRYLIEHRDEARSIGARGRSVFEQQQGATARTVDALLALLSGASR</sequence>